<dbReference type="EMBL" id="BRPK01000016">
    <property type="protein sequence ID" value="GLB44162.1"/>
    <property type="molecule type" value="Genomic_DNA"/>
</dbReference>
<comment type="caution">
    <text evidence="1">The sequence shown here is derived from an EMBL/GenBank/DDBJ whole genome shotgun (WGS) entry which is preliminary data.</text>
</comment>
<proteinExistence type="predicted"/>
<name>A0A9P3PZM5_LYOSH</name>
<accession>A0A9P3PZM5</accession>
<evidence type="ECO:0000313" key="2">
    <source>
        <dbReference type="Proteomes" id="UP001063166"/>
    </source>
</evidence>
<dbReference type="Proteomes" id="UP001063166">
    <property type="component" value="Unassembled WGS sequence"/>
</dbReference>
<sequence length="136" mass="15501">MYSSWSWDEAISSWIAIAPHLVFLRTAGAPSHSRALWRKPCDTRTRRLSPPLCGTQTSRFEQLNVWTSLILLHPPNDLLVPDMRAGIRTKSYHTTTGSKFPVRSFALLHSQISRAETTLKSQEMINVLTEVRKDLL</sequence>
<evidence type="ECO:0000313" key="1">
    <source>
        <dbReference type="EMBL" id="GLB44162.1"/>
    </source>
</evidence>
<dbReference type="AlphaFoldDB" id="A0A9P3PZM5"/>
<keyword evidence="2" id="KW-1185">Reference proteome</keyword>
<reference evidence="1" key="1">
    <citation type="submission" date="2022-07" db="EMBL/GenBank/DDBJ databases">
        <title>The genome of Lyophyllum shimeji provides insight into the initial evolution of ectomycorrhizal fungal genome.</title>
        <authorList>
            <person name="Kobayashi Y."/>
            <person name="Shibata T."/>
            <person name="Hirakawa H."/>
            <person name="Shigenobu S."/>
            <person name="Nishiyama T."/>
            <person name="Yamada A."/>
            <person name="Hasebe M."/>
            <person name="Kawaguchi M."/>
        </authorList>
    </citation>
    <scope>NUCLEOTIDE SEQUENCE</scope>
    <source>
        <strain evidence="1">AT787</strain>
    </source>
</reference>
<gene>
    <name evidence="1" type="ORF">LshimejAT787_1600920</name>
</gene>
<protein>
    <submittedName>
        <fullName evidence="1">Uncharacterized protein</fullName>
    </submittedName>
</protein>
<organism evidence="1 2">
    <name type="scientific">Lyophyllum shimeji</name>
    <name type="common">Hon-shimeji</name>
    <name type="synonym">Tricholoma shimeji</name>
    <dbReference type="NCBI Taxonomy" id="47721"/>
    <lineage>
        <taxon>Eukaryota</taxon>
        <taxon>Fungi</taxon>
        <taxon>Dikarya</taxon>
        <taxon>Basidiomycota</taxon>
        <taxon>Agaricomycotina</taxon>
        <taxon>Agaricomycetes</taxon>
        <taxon>Agaricomycetidae</taxon>
        <taxon>Agaricales</taxon>
        <taxon>Tricholomatineae</taxon>
        <taxon>Lyophyllaceae</taxon>
        <taxon>Lyophyllum</taxon>
    </lineage>
</organism>